<reference evidence="1 2" key="1">
    <citation type="journal article" date="2018" name="Science">
        <title>The opium poppy genome and morphinan production.</title>
        <authorList>
            <person name="Guo L."/>
            <person name="Winzer T."/>
            <person name="Yang X."/>
            <person name="Li Y."/>
            <person name="Ning Z."/>
            <person name="He Z."/>
            <person name="Teodor R."/>
            <person name="Lu Y."/>
            <person name="Bowser T.A."/>
            <person name="Graham I.A."/>
            <person name="Ye K."/>
        </authorList>
    </citation>
    <scope>NUCLEOTIDE SEQUENCE [LARGE SCALE GENOMIC DNA]</scope>
    <source>
        <strain evidence="2">cv. HN1</strain>
        <tissue evidence="1">Leaves</tissue>
    </source>
</reference>
<proteinExistence type="predicted"/>
<gene>
    <name evidence="1" type="ORF">C5167_010699</name>
</gene>
<sequence>MTNHWFHKQMFGRVKIQTSDLRWRGYVLFIKCHSWLGTADGVGQWSLEGTQNCQSTSDHSYLGTGIWCLNLETRGEFCGE</sequence>
<protein>
    <submittedName>
        <fullName evidence="1">Uncharacterized protein</fullName>
    </submittedName>
</protein>
<accession>A0A4Y7K0Z5</accession>
<dbReference type="Proteomes" id="UP000316621">
    <property type="component" value="Chromosome 6"/>
</dbReference>
<organism evidence="1 2">
    <name type="scientific">Papaver somniferum</name>
    <name type="common">Opium poppy</name>
    <dbReference type="NCBI Taxonomy" id="3469"/>
    <lineage>
        <taxon>Eukaryota</taxon>
        <taxon>Viridiplantae</taxon>
        <taxon>Streptophyta</taxon>
        <taxon>Embryophyta</taxon>
        <taxon>Tracheophyta</taxon>
        <taxon>Spermatophyta</taxon>
        <taxon>Magnoliopsida</taxon>
        <taxon>Ranunculales</taxon>
        <taxon>Papaveraceae</taxon>
        <taxon>Papaveroideae</taxon>
        <taxon>Papaver</taxon>
    </lineage>
</organism>
<dbReference type="EMBL" id="CM010720">
    <property type="protein sequence ID" value="RZC67004.1"/>
    <property type="molecule type" value="Genomic_DNA"/>
</dbReference>
<dbReference type="Gramene" id="RZC67004">
    <property type="protein sequence ID" value="RZC67004"/>
    <property type="gene ID" value="C5167_010699"/>
</dbReference>
<evidence type="ECO:0000313" key="1">
    <source>
        <dbReference type="EMBL" id="RZC67004.1"/>
    </source>
</evidence>
<dbReference type="AlphaFoldDB" id="A0A4Y7K0Z5"/>
<name>A0A4Y7K0Z5_PAPSO</name>
<keyword evidence="2" id="KW-1185">Reference proteome</keyword>
<evidence type="ECO:0000313" key="2">
    <source>
        <dbReference type="Proteomes" id="UP000316621"/>
    </source>
</evidence>